<proteinExistence type="inferred from homology"/>
<sequence length="581" mass="63876">MSVDFDVCVIGSGAGAGPIIWSLAKAGYTVVVLEKGPYLQSKDLFKDERFGNLRGGYKPDLRDEPHIVEEEDDDGNWHARNTYRSGTNFWNGNLVGGSSNFMSGFFHRLKPVDFHLRSQFGAVEGANVVDWPIDYDELEPYYTKVEQIVGVSGKVVKHPHQEPRSTPDFPYPPTQVHPVSHLIDQASKSLGYHSIPTPRAILPTAALGRHGCSYSGYCGAYGCATDAKGSSRAALIDQAVASGRVQVHPYSMVKKIRTGGNGKIVAVEYLNKQGQTQQVDAQIYVVACQAIETARLLLNSQGPKHEHGLANRNQQVGKNLLFAGGGSGSGRLVYSKMNKDKIASLKEFGTFVNRAIQDWYVIDDPDFGPPQKGGTIDFVHMHPNPVVRATRQMYGQNGLIWGTELKRKLERHFIDSRFLKIEAFCDWMPIDDCHITLDANTRDKWDLPVAKVRTGYHVQNLQVGWYLASRGAKVLKAMGAENVISFASAKPPTNLIAGGCRFGQDPASSVLDADCRSHEIDNLFVSDGSFMPTGGSVPYTWTIYANSFRVADKIIAQLGGEKEKTFTAEDTKVGKGKIVFS</sequence>
<evidence type="ECO:0000256" key="3">
    <source>
        <dbReference type="ARBA" id="ARBA00022827"/>
    </source>
</evidence>
<dbReference type="AlphaFoldDB" id="A0A3B1ATZ0"/>
<organism evidence="7">
    <name type="scientific">hydrothermal vent metagenome</name>
    <dbReference type="NCBI Taxonomy" id="652676"/>
    <lineage>
        <taxon>unclassified sequences</taxon>
        <taxon>metagenomes</taxon>
        <taxon>ecological metagenomes</taxon>
    </lineage>
</organism>
<dbReference type="GO" id="GO:0016614">
    <property type="term" value="F:oxidoreductase activity, acting on CH-OH group of donors"/>
    <property type="evidence" value="ECO:0007669"/>
    <property type="project" value="InterPro"/>
</dbReference>
<dbReference type="InterPro" id="IPR036188">
    <property type="entry name" value="FAD/NAD-bd_sf"/>
</dbReference>
<gene>
    <name evidence="7" type="ORF">MNBD_GAMMA25-2089</name>
</gene>
<name>A0A3B1ATZ0_9ZZZZ</name>
<evidence type="ECO:0000259" key="6">
    <source>
        <dbReference type="Pfam" id="PF05199"/>
    </source>
</evidence>
<evidence type="ECO:0000313" key="7">
    <source>
        <dbReference type="EMBL" id="VAX09466.1"/>
    </source>
</evidence>
<evidence type="ECO:0000259" key="5">
    <source>
        <dbReference type="Pfam" id="PF00732"/>
    </source>
</evidence>
<dbReference type="Gene3D" id="3.50.50.60">
    <property type="entry name" value="FAD/NAD(P)-binding domain"/>
    <property type="match status" value="2"/>
</dbReference>
<keyword evidence="2" id="KW-0285">Flavoprotein</keyword>
<dbReference type="GO" id="GO:0050660">
    <property type="term" value="F:flavin adenine dinucleotide binding"/>
    <property type="evidence" value="ECO:0007669"/>
    <property type="project" value="InterPro"/>
</dbReference>
<dbReference type="PANTHER" id="PTHR46056:SF12">
    <property type="entry name" value="LONG-CHAIN-ALCOHOL OXIDASE"/>
    <property type="match status" value="1"/>
</dbReference>
<reference evidence="7" key="1">
    <citation type="submission" date="2018-06" db="EMBL/GenBank/DDBJ databases">
        <authorList>
            <person name="Zhirakovskaya E."/>
        </authorList>
    </citation>
    <scope>NUCLEOTIDE SEQUENCE</scope>
</reference>
<accession>A0A3B1ATZ0</accession>
<keyword evidence="3" id="KW-0274">FAD</keyword>
<feature type="domain" description="Glucose-methanol-choline oxidoreductase N-terminal" evidence="5">
    <location>
        <begin position="89"/>
        <end position="320"/>
    </location>
</feature>
<dbReference type="Pfam" id="PF00732">
    <property type="entry name" value="GMC_oxred_N"/>
    <property type="match status" value="1"/>
</dbReference>
<dbReference type="EMBL" id="UOFY01000037">
    <property type="protein sequence ID" value="VAX09466.1"/>
    <property type="molecule type" value="Genomic_DNA"/>
</dbReference>
<dbReference type="Pfam" id="PF05199">
    <property type="entry name" value="GMC_oxred_C"/>
    <property type="match status" value="1"/>
</dbReference>
<dbReference type="PANTHER" id="PTHR46056">
    <property type="entry name" value="LONG-CHAIN-ALCOHOL OXIDASE"/>
    <property type="match status" value="1"/>
</dbReference>
<protein>
    <submittedName>
        <fullName evidence="7">Glucose-methanol-choline (GMC) oxidoreductase:NAD binding site</fullName>
    </submittedName>
</protein>
<dbReference type="SUPFAM" id="SSF51905">
    <property type="entry name" value="FAD/NAD(P)-binding domain"/>
    <property type="match status" value="1"/>
</dbReference>
<dbReference type="InterPro" id="IPR000172">
    <property type="entry name" value="GMC_OxRdtase_N"/>
</dbReference>
<evidence type="ECO:0000256" key="4">
    <source>
        <dbReference type="ARBA" id="ARBA00023002"/>
    </source>
</evidence>
<evidence type="ECO:0000256" key="2">
    <source>
        <dbReference type="ARBA" id="ARBA00022630"/>
    </source>
</evidence>
<keyword evidence="4" id="KW-0560">Oxidoreductase</keyword>
<feature type="domain" description="Glucose-methanol-choline oxidoreductase C-terminal" evidence="6">
    <location>
        <begin position="430"/>
        <end position="545"/>
    </location>
</feature>
<comment type="similarity">
    <text evidence="1">Belongs to the GMC oxidoreductase family.</text>
</comment>
<dbReference type="InterPro" id="IPR007867">
    <property type="entry name" value="GMC_OxRtase_C"/>
</dbReference>
<evidence type="ECO:0000256" key="1">
    <source>
        <dbReference type="ARBA" id="ARBA00010790"/>
    </source>
</evidence>